<organism evidence="2 3">
    <name type="scientific">Actinomadura fulvescens</name>
    <dbReference type="NCBI Taxonomy" id="46160"/>
    <lineage>
        <taxon>Bacteria</taxon>
        <taxon>Bacillati</taxon>
        <taxon>Actinomycetota</taxon>
        <taxon>Actinomycetes</taxon>
        <taxon>Streptosporangiales</taxon>
        <taxon>Thermomonosporaceae</taxon>
        <taxon>Actinomadura</taxon>
    </lineage>
</organism>
<dbReference type="Proteomes" id="UP001501509">
    <property type="component" value="Unassembled WGS sequence"/>
</dbReference>
<dbReference type="RefSeq" id="WP_344539117.1">
    <property type="nucleotide sequence ID" value="NZ_BAAATD010000002.1"/>
</dbReference>
<accession>A0ABP6BRM1</accession>
<feature type="transmembrane region" description="Helical" evidence="1">
    <location>
        <begin position="238"/>
        <end position="261"/>
    </location>
</feature>
<feature type="transmembrane region" description="Helical" evidence="1">
    <location>
        <begin position="212"/>
        <end position="232"/>
    </location>
</feature>
<feature type="transmembrane region" description="Helical" evidence="1">
    <location>
        <begin position="132"/>
        <end position="157"/>
    </location>
</feature>
<evidence type="ECO:0000256" key="1">
    <source>
        <dbReference type="SAM" id="Phobius"/>
    </source>
</evidence>
<comment type="caution">
    <text evidence="2">The sequence shown here is derived from an EMBL/GenBank/DDBJ whole genome shotgun (WGS) entry which is preliminary data.</text>
</comment>
<reference evidence="3" key="1">
    <citation type="journal article" date="2019" name="Int. J. Syst. Evol. Microbiol.">
        <title>The Global Catalogue of Microorganisms (GCM) 10K type strain sequencing project: providing services to taxonomists for standard genome sequencing and annotation.</title>
        <authorList>
            <consortium name="The Broad Institute Genomics Platform"/>
            <consortium name="The Broad Institute Genome Sequencing Center for Infectious Disease"/>
            <person name="Wu L."/>
            <person name="Ma J."/>
        </authorList>
    </citation>
    <scope>NUCLEOTIDE SEQUENCE [LARGE SCALE GENOMIC DNA]</scope>
    <source>
        <strain evidence="3">JCM 6833</strain>
    </source>
</reference>
<evidence type="ECO:0000313" key="3">
    <source>
        <dbReference type="Proteomes" id="UP001501509"/>
    </source>
</evidence>
<keyword evidence="1" id="KW-0472">Membrane</keyword>
<keyword evidence="1" id="KW-0812">Transmembrane</keyword>
<feature type="transmembrane region" description="Helical" evidence="1">
    <location>
        <begin position="177"/>
        <end position="200"/>
    </location>
</feature>
<dbReference type="PANTHER" id="PTHR43471">
    <property type="entry name" value="ABC TRANSPORTER PERMEASE"/>
    <property type="match status" value="1"/>
</dbReference>
<evidence type="ECO:0000313" key="2">
    <source>
        <dbReference type="EMBL" id="GAA2583641.1"/>
    </source>
</evidence>
<dbReference type="Pfam" id="PF12679">
    <property type="entry name" value="ABC2_membrane_2"/>
    <property type="match status" value="1"/>
</dbReference>
<name>A0ABP6BRM1_9ACTN</name>
<keyword evidence="3" id="KW-1185">Reference proteome</keyword>
<feature type="transmembrane region" description="Helical" evidence="1">
    <location>
        <begin position="89"/>
        <end position="111"/>
    </location>
</feature>
<feature type="transmembrane region" description="Helical" evidence="1">
    <location>
        <begin position="23"/>
        <end position="47"/>
    </location>
</feature>
<evidence type="ECO:0008006" key="4">
    <source>
        <dbReference type="Google" id="ProtNLM"/>
    </source>
</evidence>
<gene>
    <name evidence="2" type="ORF">GCM10010411_15460</name>
</gene>
<sequence>MPNLDRVMALARRDIATIFRQKAVLVSMVIMPLLVTVALPIVVAWALRRFGDRFLNMAAVLDRVGGELVERHPQADSEALLAVAFLTRYFAPLFLLLPLMLATSTAADSFAGEKERKTLETLLHSPITNAELILGKVVAAALPALLVAGGAFGAYIVVANGLGEWLVGSWIMPTAEWWVLVLWTVPASTTLGLGMAVLVSARTSSVQAANQLAPIVVLPVVGLVYSQLAGAFELTPQVVALIGAVTWLVAIPLLAVGVRFFRRTEQISAV</sequence>
<dbReference type="EMBL" id="BAAATD010000002">
    <property type="protein sequence ID" value="GAA2583641.1"/>
    <property type="molecule type" value="Genomic_DNA"/>
</dbReference>
<proteinExistence type="predicted"/>
<keyword evidence="1" id="KW-1133">Transmembrane helix</keyword>
<protein>
    <recommendedName>
        <fullName evidence="4">ABC transporter permease</fullName>
    </recommendedName>
</protein>